<evidence type="ECO:0000313" key="4">
    <source>
        <dbReference type="Proteomes" id="UP001221519"/>
    </source>
</evidence>
<proteinExistence type="predicted"/>
<evidence type="ECO:0000313" key="3">
    <source>
        <dbReference type="Proteomes" id="UP001220962"/>
    </source>
</evidence>
<protein>
    <recommendedName>
        <fullName evidence="5">Bypass of forespore C C-terminal domain-containing protein</fullName>
    </recommendedName>
</protein>
<sequence>MRKRLTVITLLAIASTIGLSLINVHGDRSTAEPVASKHINYRLGTTQARMPIYNNLSMLEELSDFIVVGHVSGEQGTYQVKAGNGEVIEELGKTPFSIDTVIKGKEILEENNRITVMEDGRFHEGIYYNLEGYVKMNDLDSYLLFLRNTGENTYAINGSYQGKFNINQLNNNVLEFESSHISAEQLKHAEYIGDDVHRHYYNELKDQVRQKYSGMLD</sequence>
<gene>
    <name evidence="1" type="ORF">PUW23_15300</name>
    <name evidence="2" type="ORF">PUW25_15060</name>
</gene>
<name>A0AAX3MV28_9BACL</name>
<dbReference type="Proteomes" id="UP001220962">
    <property type="component" value="Chromosome"/>
</dbReference>
<accession>A0AAX3MV28</accession>
<evidence type="ECO:0000313" key="2">
    <source>
        <dbReference type="EMBL" id="WDI00603.1"/>
    </source>
</evidence>
<dbReference type="RefSeq" id="WP_047910463.1">
    <property type="nucleotide sequence ID" value="NZ_CP118101.1"/>
</dbReference>
<dbReference type="AlphaFoldDB" id="A0AAX3MV28"/>
<dbReference type="EMBL" id="CP118101">
    <property type="protein sequence ID" value="WDH80903.1"/>
    <property type="molecule type" value="Genomic_DNA"/>
</dbReference>
<organism evidence="1 3">
    <name type="scientific">Paenibacillus urinalis</name>
    <dbReference type="NCBI Taxonomy" id="521520"/>
    <lineage>
        <taxon>Bacteria</taxon>
        <taxon>Bacillati</taxon>
        <taxon>Bacillota</taxon>
        <taxon>Bacilli</taxon>
        <taxon>Bacillales</taxon>
        <taxon>Paenibacillaceae</taxon>
        <taxon>Paenibacillus</taxon>
    </lineage>
</organism>
<dbReference type="EMBL" id="CP118108">
    <property type="protein sequence ID" value="WDI00603.1"/>
    <property type="molecule type" value="Genomic_DNA"/>
</dbReference>
<evidence type="ECO:0000313" key="1">
    <source>
        <dbReference type="EMBL" id="WDH80903.1"/>
    </source>
</evidence>
<evidence type="ECO:0008006" key="5">
    <source>
        <dbReference type="Google" id="ProtNLM"/>
    </source>
</evidence>
<keyword evidence="4" id="KW-1185">Reference proteome</keyword>
<dbReference type="Proteomes" id="UP001221519">
    <property type="component" value="Chromosome"/>
</dbReference>
<reference evidence="1 4" key="1">
    <citation type="submission" date="2023-02" db="EMBL/GenBank/DDBJ databases">
        <title>Pathogen: clinical or host-associated sample.</title>
        <authorList>
            <person name="Hergert J."/>
            <person name="Casey R."/>
            <person name="Wagner J."/>
            <person name="Young E.L."/>
            <person name="Oakeson K.F."/>
        </authorList>
    </citation>
    <scope>NUCLEOTIDE SEQUENCE</scope>
    <source>
        <strain evidence="2 4">2022CK-00829</strain>
        <strain evidence="1">2022CK-00830</strain>
    </source>
</reference>